<proteinExistence type="predicted"/>
<sequence length="104" mass="11363">MLTASQTSIVAYLPEVLDGLFPMLGDGQSIVRDATEVVLGQFLERLQQDQPEDEASCAIALLSVLSDTCDDVLLLDLQLLSDVCEEKSTNLVDIEELHLDADIK</sequence>
<dbReference type="EMBL" id="UYWY01028553">
    <property type="protein sequence ID" value="VDM51510.1"/>
    <property type="molecule type" value="Genomic_DNA"/>
</dbReference>
<evidence type="ECO:0000313" key="2">
    <source>
        <dbReference type="Proteomes" id="UP000050794"/>
    </source>
</evidence>
<dbReference type="InterPro" id="IPR011989">
    <property type="entry name" value="ARM-like"/>
</dbReference>
<accession>A0A183VHG9</accession>
<evidence type="ECO:0000313" key="1">
    <source>
        <dbReference type="EMBL" id="VDM51510.1"/>
    </source>
</evidence>
<keyword evidence="2" id="KW-1185">Reference proteome</keyword>
<dbReference type="SUPFAM" id="SSF48371">
    <property type="entry name" value="ARM repeat"/>
    <property type="match status" value="1"/>
</dbReference>
<dbReference type="InterPro" id="IPR016024">
    <property type="entry name" value="ARM-type_fold"/>
</dbReference>
<name>A0A183VHG9_TOXCA</name>
<dbReference type="Gene3D" id="1.25.10.10">
    <property type="entry name" value="Leucine-rich Repeat Variant"/>
    <property type="match status" value="1"/>
</dbReference>
<dbReference type="Proteomes" id="UP000050794">
    <property type="component" value="Unassembled WGS sequence"/>
</dbReference>
<protein>
    <submittedName>
        <fullName evidence="3">Importin-4</fullName>
    </submittedName>
</protein>
<gene>
    <name evidence="1" type="ORF">TCNE_LOCUS20189</name>
</gene>
<evidence type="ECO:0000313" key="3">
    <source>
        <dbReference type="WBParaSite" id="TCNE_0002019301-mRNA-1"/>
    </source>
</evidence>
<dbReference type="AlphaFoldDB" id="A0A183VHG9"/>
<dbReference type="WBParaSite" id="TCNE_0002019301-mRNA-1">
    <property type="protein sequence ID" value="TCNE_0002019301-mRNA-1"/>
    <property type="gene ID" value="TCNE_0002019301"/>
</dbReference>
<organism evidence="2 3">
    <name type="scientific">Toxocara canis</name>
    <name type="common">Canine roundworm</name>
    <dbReference type="NCBI Taxonomy" id="6265"/>
    <lineage>
        <taxon>Eukaryota</taxon>
        <taxon>Metazoa</taxon>
        <taxon>Ecdysozoa</taxon>
        <taxon>Nematoda</taxon>
        <taxon>Chromadorea</taxon>
        <taxon>Rhabditida</taxon>
        <taxon>Spirurina</taxon>
        <taxon>Ascaridomorpha</taxon>
        <taxon>Ascaridoidea</taxon>
        <taxon>Toxocaridae</taxon>
        <taxon>Toxocara</taxon>
    </lineage>
</organism>
<reference evidence="1 2" key="2">
    <citation type="submission" date="2018-11" db="EMBL/GenBank/DDBJ databases">
        <authorList>
            <consortium name="Pathogen Informatics"/>
        </authorList>
    </citation>
    <scope>NUCLEOTIDE SEQUENCE [LARGE SCALE GENOMIC DNA]</scope>
</reference>
<reference evidence="3" key="1">
    <citation type="submission" date="2016-06" db="UniProtKB">
        <authorList>
            <consortium name="WormBaseParasite"/>
        </authorList>
    </citation>
    <scope>IDENTIFICATION</scope>
</reference>